<keyword evidence="3" id="KW-0813">Transport</keyword>
<dbReference type="OrthoDB" id="2241086at2"/>
<evidence type="ECO:0000256" key="5">
    <source>
        <dbReference type="SAM" id="MobiDB-lite"/>
    </source>
</evidence>
<dbReference type="PROSITE" id="PS51257">
    <property type="entry name" value="PROKAR_LIPOPROTEIN"/>
    <property type="match status" value="1"/>
</dbReference>
<accession>A0A4S4BRX4</accession>
<dbReference type="GO" id="GO:1901678">
    <property type="term" value="P:iron coordination entity transport"/>
    <property type="evidence" value="ECO:0007669"/>
    <property type="project" value="UniProtKB-ARBA"/>
</dbReference>
<name>A0A4S4BRX4_9BACL</name>
<organism evidence="7 8">
    <name type="scientific">Cohnella fermenti</name>
    <dbReference type="NCBI Taxonomy" id="2565925"/>
    <lineage>
        <taxon>Bacteria</taxon>
        <taxon>Bacillati</taxon>
        <taxon>Bacillota</taxon>
        <taxon>Bacilli</taxon>
        <taxon>Bacillales</taxon>
        <taxon>Paenibacillaceae</taxon>
        <taxon>Cohnella</taxon>
    </lineage>
</organism>
<keyword evidence="8" id="KW-1185">Reference proteome</keyword>
<sequence>MAMKLFSVRKSHLKPAVLLLTGILMAGLLGACGNNSNNGNSAASTASASPSAAANQEASPSAASSEPAAAEASTRVFKDYEGHEVTIPTHPQRILVDQFMGHMEAVGVKPIGATENQLSQFEKSSFLKSLNLTDGVENLGATTISLEKALSLNPDLIILQENNAEGVKNYDEYAKIAPTVVLSYGSKTMFDQLREIADIVGESDKAEAWIAQYESKAAGYREQLAKVIPEGTTFTVIEAWPKGQVELFGNLFGRGTFSLYNSLQLQAPATVQEAVMDKEPSYLALSLETLPNYIGDYVFLSVYDWQDNDNGKLAAEFEELNVWRSLSAVKNDHVFHVDVNDFLPGDPLSIEKQLDEQARLLLEKFGNP</sequence>
<dbReference type="AlphaFoldDB" id="A0A4S4BRX4"/>
<comment type="subcellular location">
    <subcellularLocation>
        <location evidence="1">Cell envelope</location>
    </subcellularLocation>
</comment>
<proteinExistence type="inferred from homology"/>
<evidence type="ECO:0000256" key="3">
    <source>
        <dbReference type="ARBA" id="ARBA00022448"/>
    </source>
</evidence>
<evidence type="ECO:0000313" key="7">
    <source>
        <dbReference type="EMBL" id="THF77594.1"/>
    </source>
</evidence>
<dbReference type="EMBL" id="SSOB01000019">
    <property type="protein sequence ID" value="THF77594.1"/>
    <property type="molecule type" value="Genomic_DNA"/>
</dbReference>
<dbReference type="InterPro" id="IPR051313">
    <property type="entry name" value="Bact_iron-sidero_bind"/>
</dbReference>
<dbReference type="PANTHER" id="PTHR30532">
    <property type="entry name" value="IRON III DICITRATE-BINDING PERIPLASMIC PROTEIN"/>
    <property type="match status" value="1"/>
</dbReference>
<reference evidence="7 8" key="1">
    <citation type="submission" date="2019-04" db="EMBL/GenBank/DDBJ databases">
        <title>Cohnella sp. nov. isolated from preserved vegetables.</title>
        <authorList>
            <person name="Lin S.-Y."/>
            <person name="Hung M.-H."/>
            <person name="Young C.-C."/>
        </authorList>
    </citation>
    <scope>NUCLEOTIDE SEQUENCE [LARGE SCALE GENOMIC DNA]</scope>
    <source>
        <strain evidence="7 8">CC-MHH1044</strain>
    </source>
</reference>
<keyword evidence="4" id="KW-0732">Signal</keyword>
<comment type="caution">
    <text evidence="7">The sequence shown here is derived from an EMBL/GenBank/DDBJ whole genome shotgun (WGS) entry which is preliminary data.</text>
</comment>
<dbReference type="GO" id="GO:0030288">
    <property type="term" value="C:outer membrane-bounded periplasmic space"/>
    <property type="evidence" value="ECO:0007669"/>
    <property type="project" value="TreeGrafter"/>
</dbReference>
<protein>
    <recommendedName>
        <fullName evidence="6">Fe/B12 periplasmic-binding domain-containing protein</fullName>
    </recommendedName>
</protein>
<evidence type="ECO:0000313" key="8">
    <source>
        <dbReference type="Proteomes" id="UP000310636"/>
    </source>
</evidence>
<dbReference type="PANTHER" id="PTHR30532:SF26">
    <property type="entry name" value="IRON(3+)-HYDROXAMATE-BINDING PROTEIN FHUD"/>
    <property type="match status" value="1"/>
</dbReference>
<dbReference type="SUPFAM" id="SSF53807">
    <property type="entry name" value="Helical backbone' metal receptor"/>
    <property type="match status" value="1"/>
</dbReference>
<gene>
    <name evidence="7" type="ORF">E6C55_16390</name>
</gene>
<evidence type="ECO:0000256" key="2">
    <source>
        <dbReference type="ARBA" id="ARBA00008814"/>
    </source>
</evidence>
<evidence type="ECO:0000259" key="6">
    <source>
        <dbReference type="PROSITE" id="PS50983"/>
    </source>
</evidence>
<dbReference type="InterPro" id="IPR002491">
    <property type="entry name" value="ABC_transptr_periplasmic_BD"/>
</dbReference>
<evidence type="ECO:0000256" key="1">
    <source>
        <dbReference type="ARBA" id="ARBA00004196"/>
    </source>
</evidence>
<comment type="similarity">
    <text evidence="2">Belongs to the bacterial solute-binding protein 8 family.</text>
</comment>
<dbReference type="Proteomes" id="UP000310636">
    <property type="component" value="Unassembled WGS sequence"/>
</dbReference>
<dbReference type="PROSITE" id="PS50983">
    <property type="entry name" value="FE_B12_PBP"/>
    <property type="match status" value="1"/>
</dbReference>
<evidence type="ECO:0000256" key="4">
    <source>
        <dbReference type="ARBA" id="ARBA00022729"/>
    </source>
</evidence>
<dbReference type="Gene3D" id="3.40.50.1980">
    <property type="entry name" value="Nitrogenase molybdenum iron protein domain"/>
    <property type="match status" value="2"/>
</dbReference>
<feature type="region of interest" description="Disordered" evidence="5">
    <location>
        <begin position="39"/>
        <end position="70"/>
    </location>
</feature>
<dbReference type="Pfam" id="PF01497">
    <property type="entry name" value="Peripla_BP_2"/>
    <property type="match status" value="1"/>
</dbReference>
<dbReference type="RefSeq" id="WP_136370894.1">
    <property type="nucleotide sequence ID" value="NZ_SSOB01000019.1"/>
</dbReference>
<feature type="domain" description="Fe/B12 periplasmic-binding" evidence="6">
    <location>
        <begin position="91"/>
        <end position="365"/>
    </location>
</feature>